<dbReference type="SUPFAM" id="SSF56112">
    <property type="entry name" value="Protein kinase-like (PK-like)"/>
    <property type="match status" value="1"/>
</dbReference>
<gene>
    <name evidence="2" type="ORF">BJX66DRAFT_184827</name>
</gene>
<accession>A0ABR4GMR5</accession>
<comment type="caution">
    <text evidence="2">The sequence shown here is derived from an EMBL/GenBank/DDBJ whole genome shotgun (WGS) entry which is preliminary data.</text>
</comment>
<name>A0ABR4GMR5_9EURO</name>
<feature type="domain" description="Protein kinase" evidence="1">
    <location>
        <begin position="178"/>
        <end position="558"/>
    </location>
</feature>
<dbReference type="EMBL" id="JBFTWV010000004">
    <property type="protein sequence ID" value="KAL2800344.1"/>
    <property type="molecule type" value="Genomic_DNA"/>
</dbReference>
<dbReference type="Gene3D" id="1.10.510.10">
    <property type="entry name" value="Transferase(Phosphotransferase) domain 1"/>
    <property type="match status" value="1"/>
</dbReference>
<dbReference type="PANTHER" id="PTHR37542">
    <property type="entry name" value="HELO DOMAIN-CONTAINING PROTEIN-RELATED"/>
    <property type="match status" value="1"/>
</dbReference>
<dbReference type="Proteomes" id="UP001610563">
    <property type="component" value="Unassembled WGS sequence"/>
</dbReference>
<reference evidence="2 3" key="1">
    <citation type="submission" date="2024-07" db="EMBL/GenBank/DDBJ databases">
        <title>Section-level genome sequencing and comparative genomics of Aspergillus sections Usti and Cavernicolus.</title>
        <authorList>
            <consortium name="Lawrence Berkeley National Laboratory"/>
            <person name="Nybo J.L."/>
            <person name="Vesth T.C."/>
            <person name="Theobald S."/>
            <person name="Frisvad J.C."/>
            <person name="Larsen T.O."/>
            <person name="Kjaerboelling I."/>
            <person name="Rothschild-Mancinelli K."/>
            <person name="Lyhne E.K."/>
            <person name="Kogle M.E."/>
            <person name="Barry K."/>
            <person name="Clum A."/>
            <person name="Na H."/>
            <person name="Ledsgaard L."/>
            <person name="Lin J."/>
            <person name="Lipzen A."/>
            <person name="Kuo A."/>
            <person name="Riley R."/>
            <person name="Mondo S."/>
            <person name="Labutti K."/>
            <person name="Haridas S."/>
            <person name="Pangalinan J."/>
            <person name="Salamov A.A."/>
            <person name="Simmons B.A."/>
            <person name="Magnuson J.K."/>
            <person name="Chen J."/>
            <person name="Drula E."/>
            <person name="Henrissat B."/>
            <person name="Wiebenga A."/>
            <person name="Lubbers R.J."/>
            <person name="Gomes A.C."/>
            <person name="Makela M.R."/>
            <person name="Stajich J."/>
            <person name="Grigoriev I.V."/>
            <person name="Mortensen U.H."/>
            <person name="De Vries R.P."/>
            <person name="Baker S.E."/>
            <person name="Andersen M.R."/>
        </authorList>
    </citation>
    <scope>NUCLEOTIDE SEQUENCE [LARGE SCALE GENOMIC DNA]</scope>
    <source>
        <strain evidence="2 3">CBS 209.92</strain>
    </source>
</reference>
<dbReference type="PANTHER" id="PTHR37542:SF1">
    <property type="entry name" value="PRION-INHIBITION AND PROPAGATION HELO DOMAIN-CONTAINING PROTEIN"/>
    <property type="match status" value="1"/>
</dbReference>
<evidence type="ECO:0000313" key="3">
    <source>
        <dbReference type="Proteomes" id="UP001610563"/>
    </source>
</evidence>
<dbReference type="InterPro" id="IPR011009">
    <property type="entry name" value="Kinase-like_dom_sf"/>
</dbReference>
<keyword evidence="3" id="KW-1185">Reference proteome</keyword>
<dbReference type="PROSITE" id="PS50011">
    <property type="entry name" value="PROTEIN_KINASE_DOM"/>
    <property type="match status" value="1"/>
</dbReference>
<organism evidence="2 3">
    <name type="scientific">Aspergillus keveii</name>
    <dbReference type="NCBI Taxonomy" id="714993"/>
    <lineage>
        <taxon>Eukaryota</taxon>
        <taxon>Fungi</taxon>
        <taxon>Dikarya</taxon>
        <taxon>Ascomycota</taxon>
        <taxon>Pezizomycotina</taxon>
        <taxon>Eurotiomycetes</taxon>
        <taxon>Eurotiomycetidae</taxon>
        <taxon>Eurotiales</taxon>
        <taxon>Aspergillaceae</taxon>
        <taxon>Aspergillus</taxon>
        <taxon>Aspergillus subgen. Nidulantes</taxon>
    </lineage>
</organism>
<dbReference type="InterPro" id="IPR000719">
    <property type="entry name" value="Prot_kinase_dom"/>
</dbReference>
<protein>
    <recommendedName>
        <fullName evidence="1">Protein kinase domain-containing protein</fullName>
    </recommendedName>
</protein>
<sequence>MAETVGTVFAALSIIDLCDKYGKRLVSLCRQYQNYDAGLDEIILSIQGAWLKMEVQLRTLTALWDKLHPPLQALYHDVLTSLGTKLMSAFESFQVTQGHSNAASTMRQKLKVVYLKRQLTLTVADMEEWQKKFDPSWYLITRIANPDVDKRLDHVKARVPQPAAVSSTRLAKMRESINQISSRSMEGGGQSIFKEAAVVADEMTRIKGTTAYLSRYRGDGRRILLDPANLAGQASTVTARVNIRDLARLLLHIDPATFNLLRCDGVVELPISQGTQKQTQFHLLFEIPDGLSSPITLRSLLEDAPKISLSDRFQLAKQLARSVTFVHAAGFVHKNIRPETVLVFDEINSATNRKSRRKSLGSSFLIGFERVRKAEGRTDKFGDLEWAKNLYRHPFRQGLQPEDVFEMRHDIYSLGVCLLEIALWQSFVQITIVATAKETDNVGEEKEVEEPRPDALATSSEETIPWSELNISTELAEENHRRGALTIKNKLVALAKDSLPSLVGERYTSVVLACLCCLDEDSEDNSFRYEKDMEDKDGIIVGVRYIENVLSKLEELFV</sequence>
<evidence type="ECO:0000259" key="1">
    <source>
        <dbReference type="PROSITE" id="PS50011"/>
    </source>
</evidence>
<evidence type="ECO:0000313" key="2">
    <source>
        <dbReference type="EMBL" id="KAL2800344.1"/>
    </source>
</evidence>
<proteinExistence type="predicted"/>